<feature type="transmembrane region" description="Helical" evidence="4">
    <location>
        <begin position="43"/>
        <end position="62"/>
    </location>
</feature>
<dbReference type="PANTHER" id="PTHR23521:SF3">
    <property type="entry name" value="MFS TRANSPORTER"/>
    <property type="match status" value="1"/>
</dbReference>
<proteinExistence type="predicted"/>
<dbReference type="SUPFAM" id="SSF103473">
    <property type="entry name" value="MFS general substrate transporter"/>
    <property type="match status" value="1"/>
</dbReference>
<feature type="transmembrane region" description="Helical" evidence="4">
    <location>
        <begin position="159"/>
        <end position="182"/>
    </location>
</feature>
<feature type="transmembrane region" description="Helical" evidence="4">
    <location>
        <begin position="99"/>
        <end position="120"/>
    </location>
</feature>
<dbReference type="Pfam" id="PF07690">
    <property type="entry name" value="MFS_1"/>
    <property type="match status" value="1"/>
</dbReference>
<evidence type="ECO:0000313" key="6">
    <source>
        <dbReference type="EMBL" id="MCX2972018.1"/>
    </source>
</evidence>
<feature type="transmembrane region" description="Helical" evidence="4">
    <location>
        <begin position="291"/>
        <end position="313"/>
    </location>
</feature>
<dbReference type="PANTHER" id="PTHR23521">
    <property type="entry name" value="TRANSPORTER MFS SUPERFAMILY"/>
    <property type="match status" value="1"/>
</dbReference>
<keyword evidence="3 4" id="KW-0472">Membrane</keyword>
<evidence type="ECO:0000256" key="3">
    <source>
        <dbReference type="ARBA" id="ARBA00023136"/>
    </source>
</evidence>
<dbReference type="RefSeq" id="WP_279251086.1">
    <property type="nucleotide sequence ID" value="NZ_SHNP01000001.1"/>
</dbReference>
<dbReference type="Proteomes" id="UP001143307">
    <property type="component" value="Unassembled WGS sequence"/>
</dbReference>
<evidence type="ECO:0000256" key="4">
    <source>
        <dbReference type="SAM" id="Phobius"/>
    </source>
</evidence>
<keyword evidence="7" id="KW-1185">Reference proteome</keyword>
<dbReference type="PROSITE" id="PS50850">
    <property type="entry name" value="MFS"/>
    <property type="match status" value="1"/>
</dbReference>
<evidence type="ECO:0000259" key="5">
    <source>
        <dbReference type="PROSITE" id="PS50850"/>
    </source>
</evidence>
<keyword evidence="2 4" id="KW-1133">Transmembrane helix</keyword>
<dbReference type="CDD" id="cd17477">
    <property type="entry name" value="MFS_YcaD_like"/>
    <property type="match status" value="1"/>
</dbReference>
<evidence type="ECO:0000256" key="2">
    <source>
        <dbReference type="ARBA" id="ARBA00022989"/>
    </source>
</evidence>
<evidence type="ECO:0000313" key="7">
    <source>
        <dbReference type="Proteomes" id="UP001143307"/>
    </source>
</evidence>
<feature type="transmembrane region" description="Helical" evidence="4">
    <location>
        <begin position="132"/>
        <end position="153"/>
    </location>
</feature>
<comment type="caution">
    <text evidence="6">The sequence shown here is derived from an EMBL/GenBank/DDBJ whole genome shotgun (WGS) entry which is preliminary data.</text>
</comment>
<dbReference type="Gene3D" id="1.20.1250.20">
    <property type="entry name" value="MFS general substrate transporter like domains"/>
    <property type="match status" value="2"/>
</dbReference>
<feature type="transmembrane region" description="Helical" evidence="4">
    <location>
        <begin position="266"/>
        <end position="285"/>
    </location>
</feature>
<feature type="transmembrane region" description="Helical" evidence="4">
    <location>
        <begin position="356"/>
        <end position="376"/>
    </location>
</feature>
<dbReference type="InterPro" id="IPR011701">
    <property type="entry name" value="MFS"/>
</dbReference>
<protein>
    <submittedName>
        <fullName evidence="6">MFS transporter</fullName>
    </submittedName>
</protein>
<feature type="domain" description="Major facilitator superfamily (MFS) profile" evidence="5">
    <location>
        <begin position="8"/>
        <end position="379"/>
    </location>
</feature>
<sequence length="408" mass="43707">MPVRTALSVWPLFLGLSLIGLAVGVQGSLLGVRAELEGFEDSLIGLLMSCYFAGFLGGSMLAPRIIERVGHIRIFAAVSAVASVTILVHALYVDPWAWAAMRLLTGFAFSCIYVASESWLNQASSNETRGQILAIYMTILLAGVCAGQFLLNVADPQDFTLFILISVMVSVAAVPILLTVIATPHIEETERVSIAHLWRRAPMGVIGIILSQWMASVVFGMGAVYATKMGMSVSEVAFFMGSMMAGGMILQWPLGKLSDHMDRRWVLGGASIVALIAALAASGETVASDKLYILAFVFGGFCLSLYSIVAALTNDHLRPSEIVPASGTMVLLAGLTSITGPITVAFWMDVFGLDSFFLVLAVALFLMAVISIWRVLTIPALPEEYKTLSSIQVTTNPVGTVLHAEEEH</sequence>
<feature type="transmembrane region" description="Helical" evidence="4">
    <location>
        <begin position="236"/>
        <end position="254"/>
    </location>
</feature>
<reference evidence="6" key="1">
    <citation type="submission" date="2019-02" db="EMBL/GenBank/DDBJ databases">
        <authorList>
            <person name="Li S.-H."/>
        </authorList>
    </citation>
    <scope>NUCLEOTIDE SEQUENCE</scope>
    <source>
        <strain evidence="6">IMCC8485</strain>
    </source>
</reference>
<dbReference type="InterPro" id="IPR047200">
    <property type="entry name" value="MFS_YcaD-like"/>
</dbReference>
<feature type="transmembrane region" description="Helical" evidence="4">
    <location>
        <begin position="203"/>
        <end position="224"/>
    </location>
</feature>
<dbReference type="InterPro" id="IPR020846">
    <property type="entry name" value="MFS_dom"/>
</dbReference>
<feature type="transmembrane region" description="Helical" evidence="4">
    <location>
        <begin position="74"/>
        <end position="93"/>
    </location>
</feature>
<dbReference type="InterPro" id="IPR036259">
    <property type="entry name" value="MFS_trans_sf"/>
</dbReference>
<evidence type="ECO:0000256" key="1">
    <source>
        <dbReference type="ARBA" id="ARBA00022692"/>
    </source>
</evidence>
<keyword evidence="1 4" id="KW-0812">Transmembrane</keyword>
<name>A0ABT3SPU9_9GAMM</name>
<gene>
    <name evidence="6" type="ORF">EYC87_00275</name>
</gene>
<organism evidence="6 7">
    <name type="scientific">Candidatus Seongchinamella marina</name>
    <dbReference type="NCBI Taxonomy" id="2518990"/>
    <lineage>
        <taxon>Bacteria</taxon>
        <taxon>Pseudomonadati</taxon>
        <taxon>Pseudomonadota</taxon>
        <taxon>Gammaproteobacteria</taxon>
        <taxon>Cellvibrionales</taxon>
        <taxon>Halieaceae</taxon>
        <taxon>Seongchinamella</taxon>
    </lineage>
</organism>
<feature type="transmembrane region" description="Helical" evidence="4">
    <location>
        <begin position="325"/>
        <end position="350"/>
    </location>
</feature>
<dbReference type="EMBL" id="SHNP01000001">
    <property type="protein sequence ID" value="MCX2972018.1"/>
    <property type="molecule type" value="Genomic_DNA"/>
</dbReference>
<accession>A0ABT3SPU9</accession>